<dbReference type="Proteomes" id="UP000095679">
    <property type="component" value="Unassembled WGS sequence"/>
</dbReference>
<dbReference type="AlphaFoldDB" id="A0A174IV61"/>
<feature type="transmembrane region" description="Helical" evidence="1">
    <location>
        <begin position="35"/>
        <end position="57"/>
    </location>
</feature>
<feature type="transmembrane region" description="Helical" evidence="1">
    <location>
        <begin position="94"/>
        <end position="114"/>
    </location>
</feature>
<keyword evidence="1" id="KW-0812">Transmembrane</keyword>
<dbReference type="Proteomes" id="UP000283497">
    <property type="component" value="Unassembled WGS sequence"/>
</dbReference>
<name>A0A174IV61_9FIRM</name>
<protein>
    <recommendedName>
        <fullName evidence="8">YhhN-like protein</fullName>
    </recommendedName>
</protein>
<feature type="transmembrane region" description="Helical" evidence="1">
    <location>
        <begin position="176"/>
        <end position="194"/>
    </location>
</feature>
<reference evidence="2 5" key="1">
    <citation type="submission" date="2015-09" db="EMBL/GenBank/DDBJ databases">
        <authorList>
            <consortium name="Pathogen Informatics"/>
        </authorList>
    </citation>
    <scope>NUCLEOTIDE SEQUENCE [LARGE SCALE GENOMIC DNA]</scope>
    <source>
        <strain evidence="2 5">2789STDY5834835</strain>
    </source>
</reference>
<evidence type="ECO:0000313" key="3">
    <source>
        <dbReference type="EMBL" id="RGZ79821.1"/>
    </source>
</evidence>
<dbReference type="EMBL" id="CYZL01000028">
    <property type="protein sequence ID" value="CUO88770.1"/>
    <property type="molecule type" value="Genomic_DNA"/>
</dbReference>
<keyword evidence="1" id="KW-1133">Transmembrane helix</keyword>
<dbReference type="EMBL" id="QSEP01000099">
    <property type="protein sequence ID" value="RGZ79821.1"/>
    <property type="molecule type" value="Genomic_DNA"/>
</dbReference>
<gene>
    <name evidence="4" type="ORF">DW068_09185</name>
    <name evidence="3" type="ORF">DW972_12140</name>
    <name evidence="2" type="ORF">ERS852450_02602</name>
</gene>
<dbReference type="EMBL" id="QRNJ01000033">
    <property type="protein sequence ID" value="RHK38511.1"/>
    <property type="molecule type" value="Genomic_DNA"/>
</dbReference>
<evidence type="ECO:0000313" key="7">
    <source>
        <dbReference type="Proteomes" id="UP000286561"/>
    </source>
</evidence>
<evidence type="ECO:0000256" key="1">
    <source>
        <dbReference type="SAM" id="Phobius"/>
    </source>
</evidence>
<feature type="transmembrane region" description="Helical" evidence="1">
    <location>
        <begin position="63"/>
        <end position="82"/>
    </location>
</feature>
<feature type="transmembrane region" description="Helical" evidence="1">
    <location>
        <begin position="151"/>
        <end position="170"/>
    </location>
</feature>
<evidence type="ECO:0008006" key="8">
    <source>
        <dbReference type="Google" id="ProtNLM"/>
    </source>
</evidence>
<feature type="transmembrane region" description="Helical" evidence="1">
    <location>
        <begin position="120"/>
        <end position="142"/>
    </location>
</feature>
<dbReference type="RefSeq" id="WP_005348703.1">
    <property type="nucleotide sequence ID" value="NZ_BLYK01000027.1"/>
</dbReference>
<evidence type="ECO:0000313" key="2">
    <source>
        <dbReference type="EMBL" id="CUO88770.1"/>
    </source>
</evidence>
<reference evidence="6 7" key="2">
    <citation type="submission" date="2018-08" db="EMBL/GenBank/DDBJ databases">
        <title>A genome reference for cultivated species of the human gut microbiota.</title>
        <authorList>
            <person name="Zou Y."/>
            <person name="Xue W."/>
            <person name="Luo G."/>
        </authorList>
    </citation>
    <scope>NUCLEOTIDE SEQUENCE [LARGE SCALE GENOMIC DNA]</scope>
    <source>
        <strain evidence="4 6">AF45-14BH</strain>
        <strain evidence="3 7">AM48-23BH</strain>
    </source>
</reference>
<accession>A0A174IV61</accession>
<feature type="transmembrane region" description="Helical" evidence="1">
    <location>
        <begin position="6"/>
        <end position="28"/>
    </location>
</feature>
<keyword evidence="1" id="KW-0472">Membrane</keyword>
<evidence type="ECO:0000313" key="6">
    <source>
        <dbReference type="Proteomes" id="UP000283497"/>
    </source>
</evidence>
<evidence type="ECO:0000313" key="4">
    <source>
        <dbReference type="EMBL" id="RHK38511.1"/>
    </source>
</evidence>
<dbReference type="GeneID" id="75047728"/>
<evidence type="ECO:0000313" key="5">
    <source>
        <dbReference type="Proteomes" id="UP000095679"/>
    </source>
</evidence>
<sequence>MNFEIIDNIFQVIVFSLIVVADIVCWFLHKNRLYIILALAHSCFMMGTLYFVLYLVIRGKVPQFFYVSEISWIASYLFLHSYQIVGYKGQRMKISVIPLICGIGVAIISIWSGIFGPAILSTGVFTLAAGAIVYISVFQILYGDAPYKSSICILLCIILQVSLYISSSFFHDYTRFNLYFCIDIVLTISMAMLLPCTFMEVGKDDVH</sequence>
<proteinExistence type="predicted"/>
<dbReference type="Proteomes" id="UP000286561">
    <property type="component" value="Unassembled WGS sequence"/>
</dbReference>
<organism evidence="2 5">
    <name type="scientific">Anaerobutyricum hallii</name>
    <dbReference type="NCBI Taxonomy" id="39488"/>
    <lineage>
        <taxon>Bacteria</taxon>
        <taxon>Bacillati</taxon>
        <taxon>Bacillota</taxon>
        <taxon>Clostridia</taxon>
        <taxon>Lachnospirales</taxon>
        <taxon>Lachnospiraceae</taxon>
        <taxon>Anaerobutyricum</taxon>
    </lineage>
</organism>